<name>A0A1I0J5P0_9BACT</name>
<proteinExistence type="predicted"/>
<keyword evidence="1" id="KW-0472">Membrane</keyword>
<dbReference type="Proteomes" id="UP000198697">
    <property type="component" value="Unassembled WGS sequence"/>
</dbReference>
<feature type="transmembrane region" description="Helical" evidence="1">
    <location>
        <begin position="21"/>
        <end position="38"/>
    </location>
</feature>
<evidence type="ECO:0000256" key="1">
    <source>
        <dbReference type="SAM" id="Phobius"/>
    </source>
</evidence>
<dbReference type="AlphaFoldDB" id="A0A1I0J5P0"/>
<dbReference type="InterPro" id="IPR025238">
    <property type="entry name" value="DUF4184"/>
</dbReference>
<feature type="transmembrane region" description="Helical" evidence="1">
    <location>
        <begin position="50"/>
        <end position="72"/>
    </location>
</feature>
<feature type="transmembrane region" description="Helical" evidence="1">
    <location>
        <begin position="108"/>
        <end position="125"/>
    </location>
</feature>
<dbReference type="STRING" id="82805.SAMN04487998_3652"/>
<evidence type="ECO:0000313" key="3">
    <source>
        <dbReference type="Proteomes" id="UP000198697"/>
    </source>
</evidence>
<sequence>MPFTFSHPALVIPLLRARRRYPWLSATGLIIGSIAPDFEKFFRLQLASGYSHTAASIFYFNCPVALAIAFIFHRLVRRPLLAHSPAWLRRRVAKYASFNWPHYFRQHYGGVLLSIVLGAAGHILWDSFTHPSYLMMKFMPGLTAPVQIGSWQMPIYEVSGLVSTGVGGLLTAWAVWQLPQQPVRAVPGAMPEAYWGVAALLAAALVIQWTLLTDPRWLSIGIAAISASMIGVLVSSVYFRPKSSLPNPPR</sequence>
<feature type="transmembrane region" description="Helical" evidence="1">
    <location>
        <begin position="193"/>
        <end position="211"/>
    </location>
</feature>
<feature type="transmembrane region" description="Helical" evidence="1">
    <location>
        <begin position="155"/>
        <end position="173"/>
    </location>
</feature>
<reference evidence="3" key="1">
    <citation type="submission" date="2016-10" db="EMBL/GenBank/DDBJ databases">
        <authorList>
            <person name="Varghese N."/>
            <person name="Submissions S."/>
        </authorList>
    </citation>
    <scope>NUCLEOTIDE SEQUENCE [LARGE SCALE GENOMIC DNA]</scope>
    <source>
        <strain evidence="3">DSM 15310</strain>
    </source>
</reference>
<feature type="transmembrane region" description="Helical" evidence="1">
    <location>
        <begin position="217"/>
        <end position="239"/>
    </location>
</feature>
<evidence type="ECO:0000313" key="2">
    <source>
        <dbReference type="EMBL" id="SEU04441.1"/>
    </source>
</evidence>
<dbReference type="RefSeq" id="WP_092774160.1">
    <property type="nucleotide sequence ID" value="NZ_FOHS01000006.1"/>
</dbReference>
<dbReference type="EMBL" id="FOHS01000006">
    <property type="protein sequence ID" value="SEU04441.1"/>
    <property type="molecule type" value="Genomic_DNA"/>
</dbReference>
<organism evidence="2 3">
    <name type="scientific">Hymenobacter actinosclerus</name>
    <dbReference type="NCBI Taxonomy" id="82805"/>
    <lineage>
        <taxon>Bacteria</taxon>
        <taxon>Pseudomonadati</taxon>
        <taxon>Bacteroidota</taxon>
        <taxon>Cytophagia</taxon>
        <taxon>Cytophagales</taxon>
        <taxon>Hymenobacteraceae</taxon>
        <taxon>Hymenobacter</taxon>
    </lineage>
</organism>
<dbReference type="Pfam" id="PF13803">
    <property type="entry name" value="DUF4184"/>
    <property type="match status" value="1"/>
</dbReference>
<evidence type="ECO:0008006" key="4">
    <source>
        <dbReference type="Google" id="ProtNLM"/>
    </source>
</evidence>
<gene>
    <name evidence="2" type="ORF">SAMN04487998_3652</name>
</gene>
<accession>A0A1I0J5P0</accession>
<protein>
    <recommendedName>
        <fullName evidence="4">DUF4184 family protein</fullName>
    </recommendedName>
</protein>
<dbReference type="OrthoDB" id="8481923at2"/>
<keyword evidence="3" id="KW-1185">Reference proteome</keyword>
<keyword evidence="1" id="KW-1133">Transmembrane helix</keyword>
<keyword evidence="1" id="KW-0812">Transmembrane</keyword>